<accession>A0A1V0B751</accession>
<dbReference type="REBASE" id="192977">
    <property type="entry name" value="PspS62ORF13860P"/>
</dbReference>
<organism evidence="1 2">
    <name type="scientific">Halopseudomonas phragmitis</name>
    <dbReference type="NCBI Taxonomy" id="1931241"/>
    <lineage>
        <taxon>Bacteria</taxon>
        <taxon>Pseudomonadati</taxon>
        <taxon>Pseudomonadota</taxon>
        <taxon>Gammaproteobacteria</taxon>
        <taxon>Pseudomonadales</taxon>
        <taxon>Pseudomonadaceae</taxon>
        <taxon>Halopseudomonas</taxon>
    </lineage>
</organism>
<sequence>MAHIMHAESILGGMDVLAWGSITTNNALNALTSALQPLCGVQVNYLQLPADLALQIEPSQVGTIVGTLTDLLLPRIALEQGIGLTKAAGILGDREGYPDFEHNSGYRIELKGAFRDNPHVPMKRPPTPREPSARLTQKVTVKNVDPDRDALLILVYELRPTRNDPSLLSPTIVDLGLFPVIECINARDHRMISGGGRWFGNYETPTILSKAGKRAIAGGVSLNSNGYGRKESEGYHFNEDTNFGKLKRIPYRPLQEFLKRAGCQFAATGSYPVSWSMSKQDQEFALALDMTAENGSDSLADPNF</sequence>
<proteinExistence type="predicted"/>
<dbReference type="AlphaFoldDB" id="A0A1V0B751"/>
<name>A0A1V0B751_9GAMM</name>
<protein>
    <submittedName>
        <fullName evidence="1">Uncharacterized protein</fullName>
    </submittedName>
</protein>
<dbReference type="EMBL" id="CP020100">
    <property type="protein sequence ID" value="AQZ95766.1"/>
    <property type="molecule type" value="Genomic_DNA"/>
</dbReference>
<evidence type="ECO:0000313" key="2">
    <source>
        <dbReference type="Proteomes" id="UP000243488"/>
    </source>
</evidence>
<evidence type="ECO:0000313" key="1">
    <source>
        <dbReference type="EMBL" id="AQZ95766.1"/>
    </source>
</evidence>
<dbReference type="RefSeq" id="WP_080050639.1">
    <property type="nucleotide sequence ID" value="NZ_CP020100.1"/>
</dbReference>
<dbReference type="Proteomes" id="UP000243488">
    <property type="component" value="Chromosome"/>
</dbReference>
<gene>
    <name evidence="1" type="ORF">BVH74_13850</name>
</gene>
<reference evidence="1 2" key="1">
    <citation type="submission" date="2017-03" db="EMBL/GenBank/DDBJ databases">
        <title>Complete genome sequence of the novel DNRA strain Pseudomonas sp. S-6-2 isolated from Chinese polluted river sediment. Journal of Biotechnology.</title>
        <authorList>
            <person name="Li J."/>
            <person name="Xiang F."/>
            <person name="Wang L."/>
            <person name="Xi L."/>
            <person name="Liu J."/>
        </authorList>
    </citation>
    <scope>NUCLEOTIDE SEQUENCE [LARGE SCALE GENOMIC DNA]</scope>
    <source>
        <strain evidence="1 2">S-6-2</strain>
    </source>
</reference>
<keyword evidence="2" id="KW-1185">Reference proteome</keyword>
<dbReference type="KEGG" id="ppha:BVH74_13850"/>